<dbReference type="STRING" id="121821.GCA_001870675_02862"/>
<sequence length="74" mass="8323">MAMLHCSTYLHVRKKMKDKPMFDLTKTEPVVVDILQIEAEARRMRAEIIAQGLSAFGQKIARLLTSTFGATARS</sequence>
<dbReference type="InterPro" id="IPR058227">
    <property type="entry name" value="RSP_7527-like"/>
</dbReference>
<dbReference type="Proteomes" id="UP000249364">
    <property type="component" value="Unassembled WGS sequence"/>
</dbReference>
<dbReference type="EMBL" id="QKZQ01000003">
    <property type="protein sequence ID" value="PZX46780.1"/>
    <property type="molecule type" value="Genomic_DNA"/>
</dbReference>
<organism evidence="1 2">
    <name type="scientific">Roseinatronobacter thiooxidans</name>
    <dbReference type="NCBI Taxonomy" id="121821"/>
    <lineage>
        <taxon>Bacteria</taxon>
        <taxon>Pseudomonadati</taxon>
        <taxon>Pseudomonadota</taxon>
        <taxon>Alphaproteobacteria</taxon>
        <taxon>Rhodobacterales</taxon>
        <taxon>Paracoccaceae</taxon>
        <taxon>Roseinatronobacter</taxon>
    </lineage>
</organism>
<accession>A0A2W7QL56</accession>
<dbReference type="NCBIfam" id="NF046098">
    <property type="entry name" value="RSP_7527_fam"/>
    <property type="match status" value="1"/>
</dbReference>
<evidence type="ECO:0000313" key="1">
    <source>
        <dbReference type="EMBL" id="PZX46780.1"/>
    </source>
</evidence>
<reference evidence="1 2" key="1">
    <citation type="submission" date="2018-06" db="EMBL/GenBank/DDBJ databases">
        <title>Genomic Encyclopedia of Archaeal and Bacterial Type Strains, Phase II (KMG-II): from individual species to whole genera.</title>
        <authorList>
            <person name="Goeker M."/>
        </authorList>
    </citation>
    <scope>NUCLEOTIDE SEQUENCE [LARGE SCALE GENOMIC DNA]</scope>
    <source>
        <strain evidence="1 2">DSM 13087</strain>
    </source>
</reference>
<proteinExistence type="predicted"/>
<evidence type="ECO:0000313" key="2">
    <source>
        <dbReference type="Proteomes" id="UP000249364"/>
    </source>
</evidence>
<dbReference type="AlphaFoldDB" id="A0A2W7QL56"/>
<protein>
    <submittedName>
        <fullName evidence="1">Uncharacterized protein</fullName>
    </submittedName>
</protein>
<dbReference type="RefSeq" id="WP_071470661.1">
    <property type="nucleotide sequence ID" value="NZ_MEHT01000045.1"/>
</dbReference>
<comment type="caution">
    <text evidence="1">The sequence shown here is derived from an EMBL/GenBank/DDBJ whole genome shotgun (WGS) entry which is preliminary data.</text>
</comment>
<keyword evidence="2" id="KW-1185">Reference proteome</keyword>
<name>A0A2W7QL56_9RHOB</name>
<gene>
    <name evidence="1" type="ORF">LY56_00989</name>
</gene>